<dbReference type="SUPFAM" id="SSF52266">
    <property type="entry name" value="SGNH hydrolase"/>
    <property type="match status" value="1"/>
</dbReference>
<proteinExistence type="predicted"/>
<reference evidence="1" key="1">
    <citation type="submission" date="2020-04" db="EMBL/GenBank/DDBJ databases">
        <authorList>
            <person name="Chiriac C."/>
            <person name="Salcher M."/>
            <person name="Ghai R."/>
            <person name="Kavagutti S V."/>
        </authorList>
    </citation>
    <scope>NUCLEOTIDE SEQUENCE</scope>
</reference>
<dbReference type="InterPro" id="IPR036514">
    <property type="entry name" value="SGNH_hydro_sf"/>
</dbReference>
<sequence>MPIVFGTGNKLGDYNGYFTNSLNQEGAGASGSTMANKFLQDMKAGRDCLDIVIVGDSNAGNGDRGWFYGWEKALLTAGVAPYATCLVPCMHTSAANTRGGMYSGLLLTNNTDRAVGQSGGQAWLATGSANGGAANTFVSTVWGNVNGDLWTWGTSLDWAYVAAGSDQKASFGTDMASASPFNVKSNFKFRVGYVTFPFGSGSFSLACYSNTAAALVSSGTWQTADTDYSLKTATLDVPADAARTGTIRFFKYSGFTAAQGATGPVGFLFESIYRKGVKGSAVNMLHYYGGRQTGQTAATLSTNINTVKTYLKELRERQIDAGGTGRVLVFTTLGINDVAAGQIGNYGANMNQLIGTFNKAWAELKFPISDLAFAVTVTHPTVSDDANQATARAQAKSSVAFGAGGQVAFVDLNQATSYNYLNSNSYYAQDGFNNAHLTEAGYGASADILLAALLK</sequence>
<accession>A0A6J5M2C8</accession>
<organism evidence="1">
    <name type="scientific">uncultured Caudovirales phage</name>
    <dbReference type="NCBI Taxonomy" id="2100421"/>
    <lineage>
        <taxon>Viruses</taxon>
        <taxon>Duplodnaviria</taxon>
        <taxon>Heunggongvirae</taxon>
        <taxon>Uroviricota</taxon>
        <taxon>Caudoviricetes</taxon>
        <taxon>Peduoviridae</taxon>
        <taxon>Maltschvirus</taxon>
        <taxon>Maltschvirus maltsch</taxon>
    </lineage>
</organism>
<protein>
    <submittedName>
        <fullName evidence="1">Uncharacterized protein</fullName>
    </submittedName>
</protein>
<evidence type="ECO:0000313" key="1">
    <source>
        <dbReference type="EMBL" id="CAB4140411.1"/>
    </source>
</evidence>
<dbReference type="EMBL" id="LR796375">
    <property type="protein sequence ID" value="CAB4140411.1"/>
    <property type="molecule type" value="Genomic_DNA"/>
</dbReference>
<dbReference type="Gene3D" id="3.40.50.1110">
    <property type="entry name" value="SGNH hydrolase"/>
    <property type="match status" value="1"/>
</dbReference>
<gene>
    <name evidence="1" type="ORF">UFOVP403_23</name>
</gene>
<name>A0A6J5M2C8_9CAUD</name>